<dbReference type="Proteomes" id="UP000000602">
    <property type="component" value="Chromosome"/>
</dbReference>
<accession>Q6AKP8</accession>
<evidence type="ECO:0008006" key="4">
    <source>
        <dbReference type="Google" id="ProtNLM"/>
    </source>
</evidence>
<dbReference type="KEGG" id="dps:DP2348"/>
<dbReference type="eggNOG" id="ENOG5033E96">
    <property type="taxonomic scope" value="Bacteria"/>
</dbReference>
<evidence type="ECO:0000256" key="1">
    <source>
        <dbReference type="SAM" id="Phobius"/>
    </source>
</evidence>
<feature type="transmembrane region" description="Helical" evidence="1">
    <location>
        <begin position="19"/>
        <end position="37"/>
    </location>
</feature>
<dbReference type="OrthoDB" id="4467958at2"/>
<evidence type="ECO:0000313" key="2">
    <source>
        <dbReference type="EMBL" id="CAG37077.1"/>
    </source>
</evidence>
<protein>
    <recommendedName>
        <fullName evidence="4">GRAM domain-containing protein</fullName>
    </recommendedName>
</protein>
<evidence type="ECO:0000313" key="3">
    <source>
        <dbReference type="Proteomes" id="UP000000602"/>
    </source>
</evidence>
<keyword evidence="1" id="KW-0812">Transmembrane</keyword>
<reference evidence="3" key="1">
    <citation type="journal article" date="2004" name="Environ. Microbiol.">
        <title>The genome of Desulfotalea psychrophila, a sulfate-reducing bacterium from permanently cold Arctic sediments.</title>
        <authorList>
            <person name="Rabus R."/>
            <person name="Ruepp A."/>
            <person name="Frickey T."/>
            <person name="Rattei T."/>
            <person name="Fartmann B."/>
            <person name="Stark M."/>
            <person name="Bauer M."/>
            <person name="Zibat A."/>
            <person name="Lombardot T."/>
            <person name="Becker I."/>
            <person name="Amann J."/>
            <person name="Gellner K."/>
            <person name="Teeling H."/>
            <person name="Leuschner W.D."/>
            <person name="Gloeckner F.-O."/>
            <person name="Lupas A.N."/>
            <person name="Amann R."/>
            <person name="Klenk H.-P."/>
        </authorList>
    </citation>
    <scope>NUCLEOTIDE SEQUENCE [LARGE SCALE GENOMIC DNA]</scope>
    <source>
        <strain evidence="3">DSM 12343 / LSv54</strain>
    </source>
</reference>
<keyword evidence="1" id="KW-1133">Transmembrane helix</keyword>
<name>Q6AKP8_DESPS</name>
<dbReference type="RefSeq" id="WP_011189589.1">
    <property type="nucleotide sequence ID" value="NC_006138.1"/>
</dbReference>
<keyword evidence="1" id="KW-0472">Membrane</keyword>
<proteinExistence type="predicted"/>
<dbReference type="EMBL" id="CR522870">
    <property type="protein sequence ID" value="CAG37077.1"/>
    <property type="molecule type" value="Genomic_DNA"/>
</dbReference>
<dbReference type="HOGENOM" id="CLU_1515563_0_0_7"/>
<dbReference type="AlphaFoldDB" id="Q6AKP8"/>
<organism evidence="2 3">
    <name type="scientific">Desulfotalea psychrophila (strain LSv54 / DSM 12343)</name>
    <dbReference type="NCBI Taxonomy" id="177439"/>
    <lineage>
        <taxon>Bacteria</taxon>
        <taxon>Pseudomonadati</taxon>
        <taxon>Thermodesulfobacteriota</taxon>
        <taxon>Desulfobulbia</taxon>
        <taxon>Desulfobulbales</taxon>
        <taxon>Desulfocapsaceae</taxon>
        <taxon>Desulfotalea</taxon>
    </lineage>
</organism>
<sequence length="177" mass="19999">MDSGATGIGGAWLNSTATILWIAIGVLLVVGFVVLLLKMDKIRKGSRETLAKRYSSGDILCHDNFAEYFGMEVFKGKQTRGNGVLVLAQRELYFLRLQPKMELCIPLKKIKRCVTPSSFLGKSINKRLLKIEFQDEDGALNAVAWYVVDLERFVTALNLQRKKNRTKKKNVTHISHQ</sequence>
<keyword evidence="3" id="KW-1185">Reference proteome</keyword>
<gene>
    <name evidence="2" type="ordered locus">DP2348</name>
</gene>